<reference evidence="3" key="1">
    <citation type="submission" date="2018-05" db="EMBL/GenBank/DDBJ databases">
        <authorList>
            <person name="Lanie J.A."/>
            <person name="Ng W.-L."/>
            <person name="Kazmierczak K.M."/>
            <person name="Andrzejewski T.M."/>
            <person name="Davidsen T.M."/>
            <person name="Wayne K.J."/>
            <person name="Tettelin H."/>
            <person name="Glass J.I."/>
            <person name="Rusch D."/>
            <person name="Podicherti R."/>
            <person name="Tsui H.-C.T."/>
            <person name="Winkler M.E."/>
        </authorList>
    </citation>
    <scope>NUCLEOTIDE SEQUENCE</scope>
</reference>
<dbReference type="PROSITE" id="PS50405">
    <property type="entry name" value="GST_CTER"/>
    <property type="match status" value="1"/>
</dbReference>
<dbReference type="PANTHER" id="PTHR44051">
    <property type="entry name" value="GLUTATHIONE S-TRANSFERASE-RELATED"/>
    <property type="match status" value="1"/>
</dbReference>
<dbReference type="SUPFAM" id="SSF52833">
    <property type="entry name" value="Thioredoxin-like"/>
    <property type="match status" value="1"/>
</dbReference>
<dbReference type="PROSITE" id="PS50404">
    <property type="entry name" value="GST_NTER"/>
    <property type="match status" value="1"/>
</dbReference>
<evidence type="ECO:0000259" key="1">
    <source>
        <dbReference type="PROSITE" id="PS50404"/>
    </source>
</evidence>
<dbReference type="SUPFAM" id="SSF47616">
    <property type="entry name" value="GST C-terminal domain-like"/>
    <property type="match status" value="1"/>
</dbReference>
<gene>
    <name evidence="3" type="ORF">METZ01_LOCUS47662</name>
</gene>
<dbReference type="Pfam" id="PF02798">
    <property type="entry name" value="GST_N"/>
    <property type="match status" value="1"/>
</dbReference>
<dbReference type="InterPro" id="IPR010987">
    <property type="entry name" value="Glutathione-S-Trfase_C-like"/>
</dbReference>
<dbReference type="InterPro" id="IPR004045">
    <property type="entry name" value="Glutathione_S-Trfase_N"/>
</dbReference>
<evidence type="ECO:0000313" key="3">
    <source>
        <dbReference type="EMBL" id="SUZ94808.1"/>
    </source>
</evidence>
<dbReference type="Pfam" id="PF13410">
    <property type="entry name" value="GST_C_2"/>
    <property type="match status" value="1"/>
</dbReference>
<dbReference type="EMBL" id="UINC01002268">
    <property type="protein sequence ID" value="SUZ94808.1"/>
    <property type="molecule type" value="Genomic_DNA"/>
</dbReference>
<sequence>MIDLYTWPTPNGRKISILLEELNTQYKVIPIDIVNNEQFQKEFTKISPSNKIPAIFDHETQTSIFESGAIMLYLADKYDKFLPKKSYWITMEWFMFQLTQVGPILGQAHQFLFYHPGQGEFVENKYIDYAKRIYETLNTRLEQRKYLGDEFSIADMATWPWIARFERHKIDLNAYPEVLRWYLTIAKRPGVQKGYNVVGEFEKIPLT</sequence>
<accession>A0A381RV07</accession>
<dbReference type="PANTHER" id="PTHR44051:SF19">
    <property type="entry name" value="DISULFIDE-BOND OXIDOREDUCTASE YFCG"/>
    <property type="match status" value="1"/>
</dbReference>
<dbReference type="Gene3D" id="3.40.30.10">
    <property type="entry name" value="Glutaredoxin"/>
    <property type="match status" value="1"/>
</dbReference>
<feature type="domain" description="GST C-terminal" evidence="2">
    <location>
        <begin position="83"/>
        <end position="206"/>
    </location>
</feature>
<dbReference type="InterPro" id="IPR036282">
    <property type="entry name" value="Glutathione-S-Trfase_C_sf"/>
</dbReference>
<organism evidence="3">
    <name type="scientific">marine metagenome</name>
    <dbReference type="NCBI Taxonomy" id="408172"/>
    <lineage>
        <taxon>unclassified sequences</taxon>
        <taxon>metagenomes</taxon>
        <taxon>ecological metagenomes</taxon>
    </lineage>
</organism>
<evidence type="ECO:0008006" key="4">
    <source>
        <dbReference type="Google" id="ProtNLM"/>
    </source>
</evidence>
<evidence type="ECO:0000259" key="2">
    <source>
        <dbReference type="PROSITE" id="PS50405"/>
    </source>
</evidence>
<feature type="domain" description="GST N-terminal" evidence="1">
    <location>
        <begin position="1"/>
        <end position="82"/>
    </location>
</feature>
<dbReference type="SFLD" id="SFLDG01151">
    <property type="entry name" value="Main.2:_Nu-like"/>
    <property type="match status" value="1"/>
</dbReference>
<dbReference type="InterPro" id="IPR040079">
    <property type="entry name" value="Glutathione_S-Trfase"/>
</dbReference>
<proteinExistence type="predicted"/>
<name>A0A381RV07_9ZZZZ</name>
<protein>
    <recommendedName>
        <fullName evidence="4">GST N-terminal domain-containing protein</fullName>
    </recommendedName>
</protein>
<dbReference type="SFLD" id="SFLDS00019">
    <property type="entry name" value="Glutathione_Transferase_(cytos"/>
    <property type="match status" value="1"/>
</dbReference>
<dbReference type="Gene3D" id="1.20.1050.10">
    <property type="match status" value="1"/>
</dbReference>
<dbReference type="AlphaFoldDB" id="A0A381RV07"/>
<dbReference type="SFLD" id="SFLDG00358">
    <property type="entry name" value="Main_(cytGST)"/>
    <property type="match status" value="1"/>
</dbReference>
<dbReference type="InterPro" id="IPR036249">
    <property type="entry name" value="Thioredoxin-like_sf"/>
</dbReference>
<dbReference type="CDD" id="cd03048">
    <property type="entry name" value="GST_N_Ure2p_like"/>
    <property type="match status" value="1"/>
</dbReference>